<keyword evidence="9" id="KW-1185">Reference proteome</keyword>
<feature type="repeat" description="ANK" evidence="7">
    <location>
        <begin position="70"/>
        <end position="102"/>
    </location>
</feature>
<dbReference type="InterPro" id="IPR036770">
    <property type="entry name" value="Ankyrin_rpt-contain_sf"/>
</dbReference>
<evidence type="ECO:0000256" key="6">
    <source>
        <dbReference type="ARBA" id="ARBA00038500"/>
    </source>
</evidence>
<comment type="similarity">
    <text evidence="6">Belongs to the fem-1 family.</text>
</comment>
<dbReference type="Gene3D" id="1.25.40.10">
    <property type="entry name" value="Tetratricopeptide repeat domain"/>
    <property type="match status" value="1"/>
</dbReference>
<evidence type="ECO:0000256" key="4">
    <source>
        <dbReference type="ARBA" id="ARBA00022803"/>
    </source>
</evidence>
<dbReference type="PROSITE" id="PS50297">
    <property type="entry name" value="ANK_REP_REGION"/>
    <property type="match status" value="6"/>
</dbReference>
<dbReference type="PROSITE" id="PS50088">
    <property type="entry name" value="ANK_REPEAT"/>
    <property type="match status" value="6"/>
</dbReference>
<dbReference type="Pfam" id="PF00023">
    <property type="entry name" value="Ank"/>
    <property type="match status" value="2"/>
</dbReference>
<dbReference type="FunFam" id="1.25.40.10:FF:000104">
    <property type="entry name" value="Fem-1 homolog c (C.elegans)"/>
    <property type="match status" value="1"/>
</dbReference>
<organism evidence="8 9">
    <name type="scientific">Pseudolycoriella hygida</name>
    <dbReference type="NCBI Taxonomy" id="35572"/>
    <lineage>
        <taxon>Eukaryota</taxon>
        <taxon>Metazoa</taxon>
        <taxon>Ecdysozoa</taxon>
        <taxon>Arthropoda</taxon>
        <taxon>Hexapoda</taxon>
        <taxon>Insecta</taxon>
        <taxon>Pterygota</taxon>
        <taxon>Neoptera</taxon>
        <taxon>Endopterygota</taxon>
        <taxon>Diptera</taxon>
        <taxon>Nematocera</taxon>
        <taxon>Sciaroidea</taxon>
        <taxon>Sciaridae</taxon>
        <taxon>Pseudolycoriella</taxon>
    </lineage>
</organism>
<evidence type="ECO:0000256" key="5">
    <source>
        <dbReference type="ARBA" id="ARBA00023043"/>
    </source>
</evidence>
<dbReference type="Proteomes" id="UP001151699">
    <property type="component" value="Chromosome C"/>
</dbReference>
<feature type="repeat" description="ANK" evidence="7">
    <location>
        <begin position="526"/>
        <end position="560"/>
    </location>
</feature>
<dbReference type="OrthoDB" id="4429489at2759"/>
<dbReference type="AlphaFoldDB" id="A0A9Q0MRA7"/>
<gene>
    <name evidence="8" type="ORF">Bhyg_15086</name>
</gene>
<dbReference type="Pfam" id="PF12796">
    <property type="entry name" value="Ank_2"/>
    <property type="match status" value="2"/>
</dbReference>
<feature type="repeat" description="ANK" evidence="7">
    <location>
        <begin position="103"/>
        <end position="135"/>
    </location>
</feature>
<keyword evidence="2" id="KW-0677">Repeat</keyword>
<dbReference type="PRINTS" id="PR01415">
    <property type="entry name" value="ANKYRIN"/>
</dbReference>
<name>A0A9Q0MRA7_9DIPT</name>
<evidence type="ECO:0000256" key="1">
    <source>
        <dbReference type="ARBA" id="ARBA00004906"/>
    </source>
</evidence>
<dbReference type="InterPro" id="IPR002110">
    <property type="entry name" value="Ankyrin_rpt"/>
</dbReference>
<evidence type="ECO:0000313" key="8">
    <source>
        <dbReference type="EMBL" id="KAJ6636496.1"/>
    </source>
</evidence>
<keyword evidence="5 7" id="KW-0040">ANK repeat</keyword>
<accession>A0A9Q0MRA7</accession>
<dbReference type="PANTHER" id="PTHR24173:SF85">
    <property type="entry name" value="PROTEIN FEM-1 HOMOLOG CG6966"/>
    <property type="match status" value="1"/>
</dbReference>
<proteinExistence type="inferred from homology"/>
<dbReference type="EMBL" id="WJQU01000004">
    <property type="protein sequence ID" value="KAJ6636496.1"/>
    <property type="molecule type" value="Genomic_DNA"/>
</dbReference>
<comment type="pathway">
    <text evidence="1">Protein modification; protein ubiquitination.</text>
</comment>
<evidence type="ECO:0000256" key="7">
    <source>
        <dbReference type="PROSITE-ProRule" id="PRU00023"/>
    </source>
</evidence>
<evidence type="ECO:0000256" key="2">
    <source>
        <dbReference type="ARBA" id="ARBA00022737"/>
    </source>
</evidence>
<dbReference type="SMART" id="SM00248">
    <property type="entry name" value="ANK"/>
    <property type="match status" value="8"/>
</dbReference>
<dbReference type="InterPro" id="IPR011990">
    <property type="entry name" value="TPR-like_helical_dom_sf"/>
</dbReference>
<protein>
    <submittedName>
        <fullName evidence="8">Protein fem-1 like</fullName>
    </submittedName>
</protein>
<sequence>MASKTLDYKYLNGHSEADLKYLTTSKTGGATPLVIACRNGHYDIVYYLLYNIGVDCEQTGSVTFDGETIESAPPLWVAAAAGHPFIVRLLIKHGANVNSTTRTNSTPLRAACYDGHYEIVKYLVKNGADIEIANRHGHTCLMIACYKGRYKIAQYLLSLGAKVNRRSVKGNTPLHDCAESGSLDILRLLLEHGARMDVDYYGMTPLLAASVTGHLHIVEYLIRLPIVKREDKIAALELLGSTYVDKNRDMVVALSLWKRAMEERYNVQPQIPKPSKSEPIPAYDNAKEIVDINALDELVMDPDAMRMQALVIRERILGPAHPDTSYYIRFRGAIYADAGRFDRCIELWMYALTMQQSILEPLSPMTQSSLLSFAELFSYMLGETGRPVTRGRVVPPIETKDLMMVFRKAVKEVELGQQILKKIPEAQQDPLALCRALVSALHIACLIARLLDEESCTPAVRTQVLKALYDLISLKVVLKSGRTSLHLACYREAGLVGRYPACQFPSPQLAKALLLVGADPNSKDEAGNTPLHLAALARPCPPELAKTLLEHGAHLDTRNLDGNTFESLLQNQKLHELVNPLKFTRLTCLAARAIQKYGLKYSKVVPTCLLEFIESH</sequence>
<dbReference type="PANTHER" id="PTHR24173">
    <property type="entry name" value="ANKYRIN REPEAT CONTAINING"/>
    <property type="match status" value="1"/>
</dbReference>
<reference evidence="8" key="1">
    <citation type="submission" date="2022-07" db="EMBL/GenBank/DDBJ databases">
        <authorList>
            <person name="Trinca V."/>
            <person name="Uliana J.V.C."/>
            <person name="Torres T.T."/>
            <person name="Ward R.J."/>
            <person name="Monesi N."/>
        </authorList>
    </citation>
    <scope>NUCLEOTIDE SEQUENCE</scope>
    <source>
        <strain evidence="8">HSMRA1968</strain>
        <tissue evidence="8">Whole embryos</tissue>
    </source>
</reference>
<keyword evidence="3" id="KW-0833">Ubl conjugation pathway</keyword>
<evidence type="ECO:0000313" key="9">
    <source>
        <dbReference type="Proteomes" id="UP001151699"/>
    </source>
</evidence>
<keyword evidence="4" id="KW-0802">TPR repeat</keyword>
<feature type="repeat" description="ANK" evidence="7">
    <location>
        <begin position="28"/>
        <end position="61"/>
    </location>
</feature>
<feature type="repeat" description="ANK" evidence="7">
    <location>
        <begin position="136"/>
        <end position="168"/>
    </location>
</feature>
<evidence type="ECO:0000256" key="3">
    <source>
        <dbReference type="ARBA" id="ARBA00022786"/>
    </source>
</evidence>
<dbReference type="Gene3D" id="1.25.40.20">
    <property type="entry name" value="Ankyrin repeat-containing domain"/>
    <property type="match status" value="3"/>
</dbReference>
<comment type="caution">
    <text evidence="8">The sequence shown here is derived from an EMBL/GenBank/DDBJ whole genome shotgun (WGS) entry which is preliminary data.</text>
</comment>
<dbReference type="SUPFAM" id="SSF48403">
    <property type="entry name" value="Ankyrin repeat"/>
    <property type="match status" value="2"/>
</dbReference>
<feature type="repeat" description="ANK" evidence="7">
    <location>
        <begin position="169"/>
        <end position="201"/>
    </location>
</feature>